<feature type="transmembrane region" description="Helical" evidence="1">
    <location>
        <begin position="77"/>
        <end position="98"/>
    </location>
</feature>
<proteinExistence type="predicted"/>
<dbReference type="EMBL" id="MATO01000037">
    <property type="protein sequence ID" value="OCS90453.1"/>
    <property type="molecule type" value="Genomic_DNA"/>
</dbReference>
<evidence type="ECO:0000313" key="3">
    <source>
        <dbReference type="Proteomes" id="UP000093482"/>
    </source>
</evidence>
<comment type="caution">
    <text evidence="2">The sequence shown here is derived from an EMBL/GenBank/DDBJ whole genome shotgun (WGS) entry which is preliminary data.</text>
</comment>
<feature type="transmembrane region" description="Helical" evidence="1">
    <location>
        <begin position="46"/>
        <end position="65"/>
    </location>
</feature>
<keyword evidence="3" id="KW-1185">Reference proteome</keyword>
<protein>
    <submittedName>
        <fullName evidence="2">Uncharacterized protein</fullName>
    </submittedName>
</protein>
<organism evidence="2 3">
    <name type="scientific">Caryophanon latum</name>
    <dbReference type="NCBI Taxonomy" id="33977"/>
    <lineage>
        <taxon>Bacteria</taxon>
        <taxon>Bacillati</taxon>
        <taxon>Bacillota</taxon>
        <taxon>Bacilli</taxon>
        <taxon>Bacillales</taxon>
        <taxon>Caryophanaceae</taxon>
        <taxon>Caryophanon</taxon>
    </lineage>
</organism>
<dbReference type="Proteomes" id="UP000093482">
    <property type="component" value="Unassembled WGS sequence"/>
</dbReference>
<feature type="transmembrane region" description="Helical" evidence="1">
    <location>
        <begin position="7"/>
        <end position="26"/>
    </location>
</feature>
<accession>A0A1C0YTH2</accession>
<dbReference type="RefSeq" id="WP_066464702.1">
    <property type="nucleotide sequence ID" value="NZ_MATO01000037.1"/>
</dbReference>
<sequence length="210" mass="23415">MLKRGFLYAGIALYVASFMLSLPYPNNMNTYASVTALTVPLKTTDGLYMEGIFSILCLIASIVCFTKCVTQLKSAAVIIPIVVYLVLPSVAIPMYQAYFAKGMYALSYEQEEAACQLTALNEQQLQLYCELPVQNYSDELVNVAVEFVGNDDVTEQLNAQAPYAIEVPAKLDGRIVIDELLVNDTEQVRYVQTATNFAIRFVENDKKRTM</sequence>
<evidence type="ECO:0000256" key="1">
    <source>
        <dbReference type="SAM" id="Phobius"/>
    </source>
</evidence>
<dbReference type="OrthoDB" id="2476187at2"/>
<dbReference type="AlphaFoldDB" id="A0A1C0YTH2"/>
<reference evidence="2 3" key="1">
    <citation type="submission" date="2016-07" db="EMBL/GenBank/DDBJ databases">
        <title>Caryophanon latum genome sequencing.</title>
        <authorList>
            <person name="Verma A."/>
            <person name="Pal Y."/>
            <person name="Krishnamurthi S."/>
        </authorList>
    </citation>
    <scope>NUCLEOTIDE SEQUENCE [LARGE SCALE GENOMIC DNA]</scope>
    <source>
        <strain evidence="2 3">DSM 14151</strain>
    </source>
</reference>
<gene>
    <name evidence="2" type="ORF">A6K76_11345</name>
</gene>
<keyword evidence="1" id="KW-0812">Transmembrane</keyword>
<evidence type="ECO:0000313" key="2">
    <source>
        <dbReference type="EMBL" id="OCS90453.1"/>
    </source>
</evidence>
<keyword evidence="1" id="KW-1133">Transmembrane helix</keyword>
<name>A0A1C0YTH2_9BACL</name>
<keyword evidence="1" id="KW-0472">Membrane</keyword>